<dbReference type="VEuPathDB" id="FungiDB:QG37_02001"/>
<evidence type="ECO:0000313" key="3">
    <source>
        <dbReference type="Proteomes" id="UP000037122"/>
    </source>
</evidence>
<dbReference type="EMBL" id="LGST01000016">
    <property type="protein sequence ID" value="KNE01123.1"/>
    <property type="molecule type" value="Genomic_DNA"/>
</dbReference>
<sequence length="109" mass="11511">MAAKTQSTTPFAACAAEVKLVGGIVALKQGMLLFELRGPISVHEPANHKIESPVFVCSLAAMIYQVEASLTNFLTSSSSPAPSPLPFSARPTQACRESTPPHFFAPPIT</sequence>
<proteinExistence type="predicted"/>
<dbReference type="AlphaFoldDB" id="A0A0L0P425"/>
<accession>A0A0L0P425</accession>
<dbReference type="Proteomes" id="UP000037122">
    <property type="component" value="Unassembled WGS sequence"/>
</dbReference>
<feature type="compositionally biased region" description="Low complexity" evidence="1">
    <location>
        <begin position="77"/>
        <end position="91"/>
    </location>
</feature>
<evidence type="ECO:0000313" key="2">
    <source>
        <dbReference type="EMBL" id="KNE01123.1"/>
    </source>
</evidence>
<evidence type="ECO:0000256" key="1">
    <source>
        <dbReference type="SAM" id="MobiDB-lite"/>
    </source>
</evidence>
<comment type="caution">
    <text evidence="2">The sequence shown here is derived from an EMBL/GenBank/DDBJ whole genome shotgun (WGS) entry which is preliminary data.</text>
</comment>
<reference evidence="3" key="1">
    <citation type="journal article" date="2015" name="BMC Genomics">
        <title>Draft genome of a commonly misdiagnosed multidrug resistant pathogen Candida auris.</title>
        <authorList>
            <person name="Chatterjee S."/>
            <person name="Alampalli S.V."/>
            <person name="Nageshan R.K."/>
            <person name="Chettiar S.T."/>
            <person name="Joshi S."/>
            <person name="Tatu U.S."/>
        </authorList>
    </citation>
    <scope>NUCLEOTIDE SEQUENCE [LARGE SCALE GENOMIC DNA]</scope>
    <source>
        <strain evidence="3">6684</strain>
    </source>
</reference>
<name>A0A0L0P425_CANAR</name>
<gene>
    <name evidence="2" type="ORF">QG37_02001</name>
</gene>
<feature type="region of interest" description="Disordered" evidence="1">
    <location>
        <begin position="77"/>
        <end position="109"/>
    </location>
</feature>
<protein>
    <submittedName>
        <fullName evidence="2">Uncharacterized protein</fullName>
    </submittedName>
</protein>
<organism evidence="2 3">
    <name type="scientific">Candidozyma auris</name>
    <name type="common">Yeast</name>
    <name type="synonym">Candida auris</name>
    <dbReference type="NCBI Taxonomy" id="498019"/>
    <lineage>
        <taxon>Eukaryota</taxon>
        <taxon>Fungi</taxon>
        <taxon>Dikarya</taxon>
        <taxon>Ascomycota</taxon>
        <taxon>Saccharomycotina</taxon>
        <taxon>Pichiomycetes</taxon>
        <taxon>Metschnikowiaceae</taxon>
        <taxon>Candidozyma</taxon>
    </lineage>
</organism>